<evidence type="ECO:0000256" key="11">
    <source>
        <dbReference type="ARBA" id="ARBA00047174"/>
    </source>
</evidence>
<evidence type="ECO:0000256" key="5">
    <source>
        <dbReference type="ARBA" id="ARBA00023001"/>
    </source>
</evidence>
<keyword evidence="5" id="KW-0136">Cellulose degradation</keyword>
<dbReference type="EC" id="1.14.99.56" evidence="11"/>
<keyword evidence="15" id="KW-1185">Reference proteome</keyword>
<reference evidence="14 15" key="1">
    <citation type="submission" date="2023-01" db="EMBL/GenBank/DDBJ databases">
        <title>Analysis of 21 Apiospora genomes using comparative genomics revels a genus with tremendous synthesis potential of carbohydrate active enzymes and secondary metabolites.</title>
        <authorList>
            <person name="Sorensen T."/>
        </authorList>
    </citation>
    <scope>NUCLEOTIDE SEQUENCE [LARGE SCALE GENOMIC DNA]</scope>
    <source>
        <strain evidence="14 15">CBS 83171</strain>
    </source>
</reference>
<dbReference type="Pfam" id="PF03443">
    <property type="entry name" value="AA9"/>
    <property type="match status" value="1"/>
</dbReference>
<evidence type="ECO:0000256" key="4">
    <source>
        <dbReference type="ARBA" id="ARBA00022729"/>
    </source>
</evidence>
<feature type="domain" description="Auxiliary Activity family 9 catalytic" evidence="13">
    <location>
        <begin position="20"/>
        <end position="224"/>
    </location>
</feature>
<comment type="caution">
    <text evidence="14">The sequence shown here is derived from an EMBL/GenBank/DDBJ whole genome shotgun (WGS) entry which is preliminary data.</text>
</comment>
<keyword evidence="7" id="KW-0119">Carbohydrate metabolism</keyword>
<dbReference type="GO" id="GO:0016787">
    <property type="term" value="F:hydrolase activity"/>
    <property type="evidence" value="ECO:0007669"/>
    <property type="project" value="UniProtKB-KW"/>
</dbReference>
<evidence type="ECO:0000256" key="12">
    <source>
        <dbReference type="SAM" id="SignalP"/>
    </source>
</evidence>
<dbReference type="EMBL" id="JAQQWM010000008">
    <property type="protein sequence ID" value="KAK8054131.1"/>
    <property type="molecule type" value="Genomic_DNA"/>
</dbReference>
<keyword evidence="4 12" id="KW-0732">Signal</keyword>
<evidence type="ECO:0000256" key="7">
    <source>
        <dbReference type="ARBA" id="ARBA00023277"/>
    </source>
</evidence>
<protein>
    <recommendedName>
        <fullName evidence="11">lytic cellulose monooxygenase (C4-dehydrogenating)</fullName>
        <ecNumber evidence="11">1.14.99.56</ecNumber>
    </recommendedName>
</protein>
<dbReference type="Proteomes" id="UP001446871">
    <property type="component" value="Unassembled WGS sequence"/>
</dbReference>
<comment type="subcellular location">
    <subcellularLocation>
        <location evidence="2">Secreted</location>
    </subcellularLocation>
</comment>
<keyword evidence="14" id="KW-0378">Hydrolase</keyword>
<evidence type="ECO:0000256" key="8">
    <source>
        <dbReference type="ARBA" id="ARBA00023326"/>
    </source>
</evidence>
<organism evidence="14 15">
    <name type="scientific">Apiospora saccharicola</name>
    <dbReference type="NCBI Taxonomy" id="335842"/>
    <lineage>
        <taxon>Eukaryota</taxon>
        <taxon>Fungi</taxon>
        <taxon>Dikarya</taxon>
        <taxon>Ascomycota</taxon>
        <taxon>Pezizomycotina</taxon>
        <taxon>Sordariomycetes</taxon>
        <taxon>Xylariomycetidae</taxon>
        <taxon>Amphisphaeriales</taxon>
        <taxon>Apiosporaceae</taxon>
        <taxon>Apiospora</taxon>
    </lineage>
</organism>
<gene>
    <name evidence="14" type="ORF">PG996_013432</name>
</gene>
<evidence type="ECO:0000256" key="9">
    <source>
        <dbReference type="ARBA" id="ARBA00044502"/>
    </source>
</evidence>
<name>A0ABR1U5E2_9PEZI</name>
<evidence type="ECO:0000313" key="14">
    <source>
        <dbReference type="EMBL" id="KAK8054131.1"/>
    </source>
</evidence>
<keyword evidence="3" id="KW-0964">Secreted</keyword>
<feature type="signal peptide" evidence="12">
    <location>
        <begin position="1"/>
        <end position="19"/>
    </location>
</feature>
<sequence length="248" mass="27983">MQKNLQVLALAVLPTLSAAHYLFPHFILNDNVTNEFEFEFVREHDNGFMPSWDDGAILTSNDLRCNKGSENHMSEPQTAKVVAGQDAVGFQTNLATKIYHPGPVTIHMSLAPDGDVSKYDGSGDWFKIYQLGTKDPWDGTDQGWLTRDRSQFTFKLPAEIPKGQYLMRIEQMAVHQPYKAKEFFMQCAHVEVESSYTGPAPSDTIKLPGGYSKDDPAIQLDSWAHPTYAPMPKPDKMWPNEDNFNKII</sequence>
<evidence type="ECO:0000259" key="13">
    <source>
        <dbReference type="Pfam" id="PF03443"/>
    </source>
</evidence>
<dbReference type="Gene3D" id="2.70.50.70">
    <property type="match status" value="1"/>
</dbReference>
<keyword evidence="6" id="KW-1015">Disulfide bond</keyword>
<evidence type="ECO:0000256" key="3">
    <source>
        <dbReference type="ARBA" id="ARBA00022525"/>
    </source>
</evidence>
<evidence type="ECO:0000256" key="10">
    <source>
        <dbReference type="ARBA" id="ARBA00045077"/>
    </source>
</evidence>
<accession>A0ABR1U5E2</accession>
<dbReference type="InterPro" id="IPR005103">
    <property type="entry name" value="AA9_LPMO"/>
</dbReference>
<evidence type="ECO:0000256" key="2">
    <source>
        <dbReference type="ARBA" id="ARBA00004613"/>
    </source>
</evidence>
<feature type="chain" id="PRO_5047326937" description="lytic cellulose monooxygenase (C4-dehydrogenating)" evidence="12">
    <location>
        <begin position="20"/>
        <end position="248"/>
    </location>
</feature>
<dbReference type="InterPro" id="IPR049892">
    <property type="entry name" value="AA9"/>
</dbReference>
<dbReference type="PANTHER" id="PTHR33353">
    <property type="entry name" value="PUTATIVE (AFU_ORTHOLOGUE AFUA_1G12560)-RELATED"/>
    <property type="match status" value="1"/>
</dbReference>
<keyword evidence="8" id="KW-0624">Polysaccharide degradation</keyword>
<dbReference type="CDD" id="cd21175">
    <property type="entry name" value="LPMO_AA9"/>
    <property type="match status" value="1"/>
</dbReference>
<dbReference type="PANTHER" id="PTHR33353:SF2">
    <property type="entry name" value="ENDO-BETA-1,4-GLUCANASE D"/>
    <property type="match status" value="1"/>
</dbReference>
<evidence type="ECO:0000256" key="6">
    <source>
        <dbReference type="ARBA" id="ARBA00023157"/>
    </source>
</evidence>
<comment type="cofactor">
    <cofactor evidence="1">
        <name>Cu(2+)</name>
        <dbReference type="ChEBI" id="CHEBI:29036"/>
    </cofactor>
</comment>
<proteinExistence type="inferred from homology"/>
<comment type="catalytic activity">
    <reaction evidence="10">
        <text>[(1-&gt;4)-beta-D-glucosyl]n+m + reduced acceptor + O2 = 4-dehydro-beta-D-glucosyl-[(1-&gt;4)-beta-D-glucosyl]n-1 + [(1-&gt;4)-beta-D-glucosyl]m + acceptor + H2O.</text>
        <dbReference type="EC" id="1.14.99.56"/>
    </reaction>
</comment>
<comment type="similarity">
    <text evidence="9">Belongs to the polysaccharide monooxygenase AA9 family.</text>
</comment>
<evidence type="ECO:0000313" key="15">
    <source>
        <dbReference type="Proteomes" id="UP001446871"/>
    </source>
</evidence>
<evidence type="ECO:0000256" key="1">
    <source>
        <dbReference type="ARBA" id="ARBA00001973"/>
    </source>
</evidence>